<dbReference type="InterPro" id="IPR001270">
    <property type="entry name" value="ClpA/B"/>
</dbReference>
<keyword evidence="5 8" id="KW-0143">Chaperone</keyword>
<dbReference type="FunFam" id="3.40.50.300:FF:000025">
    <property type="entry name" value="ATP-dependent Clp protease subunit"/>
    <property type="match status" value="1"/>
</dbReference>
<dbReference type="Pfam" id="PF07724">
    <property type="entry name" value="AAA_2"/>
    <property type="match status" value="1"/>
</dbReference>
<dbReference type="PROSITE" id="PS50151">
    <property type="entry name" value="UVR"/>
    <property type="match status" value="1"/>
</dbReference>
<dbReference type="InterPro" id="IPR003959">
    <property type="entry name" value="ATPase_AAA_core"/>
</dbReference>
<dbReference type="GO" id="GO:0016887">
    <property type="term" value="F:ATP hydrolysis activity"/>
    <property type="evidence" value="ECO:0007669"/>
    <property type="project" value="InterPro"/>
</dbReference>
<dbReference type="SMART" id="SM00382">
    <property type="entry name" value="AAA"/>
    <property type="match status" value="2"/>
</dbReference>
<evidence type="ECO:0000256" key="1">
    <source>
        <dbReference type="ARBA" id="ARBA00008675"/>
    </source>
</evidence>
<dbReference type="InterPro" id="IPR041546">
    <property type="entry name" value="ClpA/ClpB_AAA_lid"/>
</dbReference>
<dbReference type="SMART" id="SM01086">
    <property type="entry name" value="ClpB_D2-small"/>
    <property type="match status" value="1"/>
</dbReference>
<evidence type="ECO:0000259" key="11">
    <source>
        <dbReference type="PROSITE" id="PS51903"/>
    </source>
</evidence>
<dbReference type="CDD" id="cd00009">
    <property type="entry name" value="AAA"/>
    <property type="match status" value="1"/>
</dbReference>
<dbReference type="InterPro" id="IPR018368">
    <property type="entry name" value="ClpA/B_CS1"/>
</dbReference>
<keyword evidence="4 8" id="KW-0067">ATP-binding</keyword>
<evidence type="ECO:0000256" key="3">
    <source>
        <dbReference type="ARBA" id="ARBA00022741"/>
    </source>
</evidence>
<dbReference type="AlphaFoldDB" id="A0A7T1F1S7"/>
<dbReference type="InterPro" id="IPR028299">
    <property type="entry name" value="ClpA/B_CS2"/>
</dbReference>
<dbReference type="InterPro" id="IPR019489">
    <property type="entry name" value="Clp_ATPase_C"/>
</dbReference>
<protein>
    <submittedName>
        <fullName evidence="12">Negative regulator of genetic competence ClpC/MecB</fullName>
    </submittedName>
</protein>
<dbReference type="InterPro" id="IPR050130">
    <property type="entry name" value="ClpA_ClpB"/>
</dbReference>
<evidence type="ECO:0000256" key="7">
    <source>
        <dbReference type="PROSITE-ProRule" id="PRU01251"/>
    </source>
</evidence>
<evidence type="ECO:0000256" key="4">
    <source>
        <dbReference type="ARBA" id="ARBA00022840"/>
    </source>
</evidence>
<dbReference type="GO" id="GO:0005524">
    <property type="term" value="F:ATP binding"/>
    <property type="evidence" value="ECO:0007669"/>
    <property type="project" value="UniProtKB-KW"/>
</dbReference>
<dbReference type="Pfam" id="PF00004">
    <property type="entry name" value="AAA"/>
    <property type="match status" value="1"/>
</dbReference>
<dbReference type="Gene3D" id="3.40.50.300">
    <property type="entry name" value="P-loop containing nucleotide triphosphate hydrolases"/>
    <property type="match status" value="2"/>
</dbReference>
<dbReference type="PROSITE" id="PS51903">
    <property type="entry name" value="CLP_R"/>
    <property type="match status" value="1"/>
</dbReference>
<reference evidence="12 13" key="1">
    <citation type="journal article" date="2021" name="Nat. Commun.">
        <title>Isolation of a member of the candidate phylum Atribacteria reveals a unique cell membrane structure.</title>
        <authorList>
            <person name="Taiki K."/>
            <person name="Nobu M.K."/>
            <person name="Kusada H."/>
            <person name="Meng X.-Y."/>
            <person name="Hosoki N."/>
            <person name="Uematsu K."/>
            <person name="Yoshioka H."/>
            <person name="Kamagata Y."/>
            <person name="Tamaki H."/>
        </authorList>
    </citation>
    <scope>NUCLEOTIDE SEQUENCE [LARGE SCALE GENOMIC DNA]</scope>
    <source>
        <strain evidence="12 13">RT761</strain>
    </source>
</reference>
<evidence type="ECO:0000256" key="2">
    <source>
        <dbReference type="ARBA" id="ARBA00022737"/>
    </source>
</evidence>
<keyword evidence="13" id="KW-1185">Reference proteome</keyword>
<evidence type="ECO:0000259" key="10">
    <source>
        <dbReference type="PROSITE" id="PS50151"/>
    </source>
</evidence>
<feature type="region of interest" description="Disordered" evidence="9">
    <location>
        <begin position="145"/>
        <end position="164"/>
    </location>
</feature>
<dbReference type="RefSeq" id="WP_218112248.1">
    <property type="nucleotide sequence ID" value="NZ_CP065383.1"/>
</dbReference>
<evidence type="ECO:0000256" key="6">
    <source>
        <dbReference type="ARBA" id="ARBA00026057"/>
    </source>
</evidence>
<dbReference type="SUPFAM" id="SSF52540">
    <property type="entry name" value="P-loop containing nucleoside triphosphate hydrolases"/>
    <property type="match status" value="2"/>
</dbReference>
<evidence type="ECO:0000256" key="8">
    <source>
        <dbReference type="RuleBase" id="RU004432"/>
    </source>
</evidence>
<evidence type="ECO:0000256" key="5">
    <source>
        <dbReference type="ARBA" id="ARBA00023186"/>
    </source>
</evidence>
<dbReference type="InterPro" id="IPR003593">
    <property type="entry name" value="AAA+_ATPase"/>
</dbReference>
<gene>
    <name evidence="12" type="primary">clpC_1</name>
    <name evidence="12" type="ORF">RT761_00210</name>
</gene>
<dbReference type="InterPro" id="IPR001943">
    <property type="entry name" value="UVR_dom"/>
</dbReference>
<keyword evidence="3 8" id="KW-0547">Nucleotide-binding</keyword>
<evidence type="ECO:0000313" key="12">
    <source>
        <dbReference type="EMBL" id="QPM67022.1"/>
    </source>
</evidence>
<evidence type="ECO:0000256" key="9">
    <source>
        <dbReference type="SAM" id="MobiDB-lite"/>
    </source>
</evidence>
<comment type="subunit">
    <text evidence="6">Homohexamer. The oligomerization is ATP-dependent.</text>
</comment>
<dbReference type="SUPFAM" id="SSF81923">
    <property type="entry name" value="Double Clp-N motif"/>
    <property type="match status" value="1"/>
</dbReference>
<feature type="domain" description="Clp R" evidence="11">
    <location>
        <begin position="2"/>
        <end position="144"/>
    </location>
</feature>
<sequence length="820" mass="93256">MFERYTERARKVIILAQDEAVRLKHNYIGTEHLLLGLLREREGIAAKILESLDISVEAVRNELENFVDRTEYQGATEVAFTPRAKRVLELALDETRRLSHKYVGTEHILLGVFREGDGVGAQILRRLGLDIETVRMRLNQILNENSQQQDPFAPASQAKRESKTPILDEFSRDLTQLAKEGKLDPVIGREREIERVIQILSRRTKNNPVLIGEPGVGKTAIVEGLGQKIIKGEVHEILKNKRVVSLDLAAIVAGTKYRGEFEKRLKKIISEIVQTREIILFIDEVHTLVGAGAAEGAIDAANILKPALARGELQAIGATTITEYRKYIEKDSALERRFQPVYVDEPSVKSSIEILRGIKERYEEHHRVEIVDEALKASVHLSQRYISDRYLPDKAIDVMDEASSRVRLRATVLPDDLKQLEKEIEETRVKKETSVKQQDFEEAATLRDLEDQLKRKYRKNKDEWLQQIDTMRPLVTEEDIAAVVANWTGIPVSRLALEEKQRLVNMDEEIHKRLIGQDEAVKAVSRAIRRSRAGLKDPRRPIGSFIFLGPSGVGKTELGKALAEFLFGKEDSLITLDMSEYMEKHTISRLIGSPPGYVGYDEGGQLTEKVRRHPYSVILFDEIEKASPEIFNILLQILEEGRLTDAQGRPVDFKNTVIIMTSNLGARMISSNVSIGFGNTTDEGCTYEDIKHKVMEEVKRVFVPEFLNRIDELIVFKPLKQEEIEKIVDLMMKETIKRLAEQSITVELTPEARTKIAKEGYDPNFGARPLRRAIQRMVEDPISDLILKGTFKEGDRILIGLEEESLRFDKMLPLELSLKD</sequence>
<name>A0A7T1F1S7_ATRLM</name>
<dbReference type="FunFam" id="1.10.8.60:FF:000017">
    <property type="entry name" value="ATP-dependent chaperone ClpB"/>
    <property type="match status" value="1"/>
</dbReference>
<dbReference type="KEGG" id="alam:RT761_00210"/>
<dbReference type="Pfam" id="PF17871">
    <property type="entry name" value="AAA_lid_9"/>
    <property type="match status" value="1"/>
</dbReference>
<accession>A0A7T1F1S7</accession>
<dbReference type="CDD" id="cd19499">
    <property type="entry name" value="RecA-like_ClpB_Hsp104-like"/>
    <property type="match status" value="1"/>
</dbReference>
<dbReference type="Proteomes" id="UP000594463">
    <property type="component" value="Chromosome"/>
</dbReference>
<dbReference type="GO" id="GO:0005737">
    <property type="term" value="C:cytoplasm"/>
    <property type="evidence" value="ECO:0007669"/>
    <property type="project" value="TreeGrafter"/>
</dbReference>
<dbReference type="Gene3D" id="1.10.1780.10">
    <property type="entry name" value="Clp, N-terminal domain"/>
    <property type="match status" value="1"/>
</dbReference>
<dbReference type="InterPro" id="IPR036628">
    <property type="entry name" value="Clp_N_dom_sf"/>
</dbReference>
<dbReference type="Pfam" id="PF02861">
    <property type="entry name" value="Clp_N"/>
    <property type="match status" value="1"/>
</dbReference>
<feature type="domain" description="UVR" evidence="10">
    <location>
        <begin position="421"/>
        <end position="456"/>
    </location>
</feature>
<dbReference type="PROSITE" id="PS00871">
    <property type="entry name" value="CLPAB_2"/>
    <property type="match status" value="1"/>
</dbReference>
<dbReference type="PROSITE" id="PS00870">
    <property type="entry name" value="CLPAB_1"/>
    <property type="match status" value="1"/>
</dbReference>
<dbReference type="FunFam" id="3.40.50.300:FF:000010">
    <property type="entry name" value="Chaperone clpB 1, putative"/>
    <property type="match status" value="1"/>
</dbReference>
<keyword evidence="2 7" id="KW-0677">Repeat</keyword>
<dbReference type="Gene3D" id="1.10.8.60">
    <property type="match status" value="2"/>
</dbReference>
<dbReference type="GO" id="GO:0034605">
    <property type="term" value="P:cellular response to heat"/>
    <property type="evidence" value="ECO:0007669"/>
    <property type="project" value="TreeGrafter"/>
</dbReference>
<comment type="similarity">
    <text evidence="1 8">Belongs to the ClpA/ClpB family.</text>
</comment>
<dbReference type="InterPro" id="IPR004176">
    <property type="entry name" value="Clp_R_N"/>
</dbReference>
<organism evidence="12 13">
    <name type="scientific">Atribacter laminatus</name>
    <dbReference type="NCBI Taxonomy" id="2847778"/>
    <lineage>
        <taxon>Bacteria</taxon>
        <taxon>Pseudomonadati</taxon>
        <taxon>Atribacterota</taxon>
        <taxon>Atribacteria</taxon>
        <taxon>Atribacterales</taxon>
        <taxon>Atribacteraceae</taxon>
        <taxon>Atribacter</taxon>
    </lineage>
</organism>
<dbReference type="PANTHER" id="PTHR11638:SF18">
    <property type="entry name" value="HEAT SHOCK PROTEIN 104"/>
    <property type="match status" value="1"/>
</dbReference>
<dbReference type="InterPro" id="IPR027417">
    <property type="entry name" value="P-loop_NTPase"/>
</dbReference>
<dbReference type="Pfam" id="PF10431">
    <property type="entry name" value="ClpB_D2-small"/>
    <property type="match status" value="1"/>
</dbReference>
<dbReference type="EMBL" id="CP065383">
    <property type="protein sequence ID" value="QPM67022.1"/>
    <property type="molecule type" value="Genomic_DNA"/>
</dbReference>
<evidence type="ECO:0000313" key="13">
    <source>
        <dbReference type="Proteomes" id="UP000594463"/>
    </source>
</evidence>
<proteinExistence type="inferred from homology"/>
<dbReference type="PANTHER" id="PTHR11638">
    <property type="entry name" value="ATP-DEPENDENT CLP PROTEASE"/>
    <property type="match status" value="1"/>
</dbReference>
<dbReference type="Gene3D" id="4.10.860.10">
    <property type="entry name" value="UVR domain"/>
    <property type="match status" value="1"/>
</dbReference>
<dbReference type="PRINTS" id="PR00300">
    <property type="entry name" value="CLPPROTEASEA"/>
</dbReference>